<dbReference type="Proteomes" id="UP000249363">
    <property type="component" value="Unassembled WGS sequence"/>
</dbReference>
<name>A0A364L2X2_TALAM</name>
<organism evidence="1 2">
    <name type="scientific">Talaromyces amestolkiae</name>
    <dbReference type="NCBI Taxonomy" id="1196081"/>
    <lineage>
        <taxon>Eukaryota</taxon>
        <taxon>Fungi</taxon>
        <taxon>Dikarya</taxon>
        <taxon>Ascomycota</taxon>
        <taxon>Pezizomycotina</taxon>
        <taxon>Eurotiomycetes</taxon>
        <taxon>Eurotiomycetidae</taxon>
        <taxon>Eurotiales</taxon>
        <taxon>Trichocomaceae</taxon>
        <taxon>Talaromyces</taxon>
        <taxon>Talaromyces sect. Talaromyces</taxon>
    </lineage>
</organism>
<reference evidence="1 2" key="1">
    <citation type="journal article" date="2017" name="Biotechnol. Biofuels">
        <title>Differential beta-glucosidase expression as a function of carbon source availability in Talaromyces amestolkiae: a genomic and proteomic approach.</title>
        <authorList>
            <person name="de Eugenio L.I."/>
            <person name="Mendez-Liter J.A."/>
            <person name="Nieto-Dominguez M."/>
            <person name="Alonso L."/>
            <person name="Gil-Munoz J."/>
            <person name="Barriuso J."/>
            <person name="Prieto A."/>
            <person name="Martinez M.J."/>
        </authorList>
    </citation>
    <scope>NUCLEOTIDE SEQUENCE [LARGE SCALE GENOMIC DNA]</scope>
    <source>
        <strain evidence="1 2">CIB</strain>
    </source>
</reference>
<dbReference type="EMBL" id="MIKG01000011">
    <property type="protein sequence ID" value="RAO70061.1"/>
    <property type="molecule type" value="Genomic_DNA"/>
</dbReference>
<dbReference type="RefSeq" id="XP_040734577.1">
    <property type="nucleotide sequence ID" value="XM_040878619.1"/>
</dbReference>
<evidence type="ECO:0000313" key="1">
    <source>
        <dbReference type="EMBL" id="RAO70061.1"/>
    </source>
</evidence>
<sequence>MELVVYIVRNVAAAQQDHTSIQLIEAAKHKLTAKFTSDPSRTRKLVWHAAQILAVANQYLVSAPCEILRVFMGSIFLMAFAKYSGDPGYYGLERDDFPFVKLDDIENATRGSRSPLISDWISHGGPAYITGIDDISSKTFAIHVSIGTQDLLQRIQYWGLSRKFIRMLQIFEAAR</sequence>
<dbReference type="OrthoDB" id="4225813at2759"/>
<dbReference type="GeneID" id="63795289"/>
<accession>A0A364L2X2</accession>
<comment type="caution">
    <text evidence="1">The sequence shown here is derived from an EMBL/GenBank/DDBJ whole genome shotgun (WGS) entry which is preliminary data.</text>
</comment>
<keyword evidence="2" id="KW-1185">Reference proteome</keyword>
<dbReference type="STRING" id="1196081.A0A364L2X2"/>
<proteinExistence type="predicted"/>
<protein>
    <submittedName>
        <fullName evidence="1">Uncharacterized protein</fullName>
    </submittedName>
</protein>
<evidence type="ECO:0000313" key="2">
    <source>
        <dbReference type="Proteomes" id="UP000249363"/>
    </source>
</evidence>
<gene>
    <name evidence="1" type="ORF">BHQ10_006073</name>
</gene>
<dbReference type="AlphaFoldDB" id="A0A364L2X2"/>